<gene>
    <name evidence="2" type="ORF">H5V45_04015</name>
</gene>
<comment type="caution">
    <text evidence="2">The sequence shown here is derived from an EMBL/GenBank/DDBJ whole genome shotgun (WGS) entry which is preliminary data.</text>
</comment>
<evidence type="ECO:0000256" key="1">
    <source>
        <dbReference type="SAM" id="MobiDB-lite"/>
    </source>
</evidence>
<feature type="region of interest" description="Disordered" evidence="1">
    <location>
        <begin position="620"/>
        <end position="647"/>
    </location>
</feature>
<accession>A0A7X0RG95</accession>
<dbReference type="EMBL" id="JACKXE010000001">
    <property type="protein sequence ID" value="MBB6626483.1"/>
    <property type="molecule type" value="Genomic_DNA"/>
</dbReference>
<name>A0A7X0RG95_9ACTN</name>
<evidence type="ECO:0000313" key="2">
    <source>
        <dbReference type="EMBL" id="MBB6626483.1"/>
    </source>
</evidence>
<feature type="region of interest" description="Disordered" evidence="1">
    <location>
        <begin position="543"/>
        <end position="562"/>
    </location>
</feature>
<dbReference type="RefSeq" id="WP_185251752.1">
    <property type="nucleotide sequence ID" value="NZ_JACKXE010000001.1"/>
</dbReference>
<sequence>MTAKQAHPRPLPVVDVDQAFPAMTAGAPAAPVGVTALDQGPAVRTALRNVLGVRSREEDPKAFVDALTAAFRLVRVEGHVESQFVPRGYAVQADLGAVSGGQASLYRRATIARGEILRILDGLTALRSDADADDMESYRVIVRNGVQSLVDELGSPGGPRVAMVDSYFTGLVGTGPVVADTVGGQLGALRERFGLVDDNVNTIEEEGRRTSFWTLVDLVADLRDAWNRQRPAFSGAGGSGFLGTELILVSRLMEAASDQVEELEAVLDSVLISASERRTVLLDEETNLTLDGLLGWLAAFLADEGRRLAQDAGRDGIVAALAPTAVTLADTFRRYLADALVPPRPRGRGVPLRYLPTSCCQRWPAGMYAARVQIAVSGLCRLLTELARRAQRIGRWAGVVLIDITVSEVALHADDEDETRVANVEFRGLNLRPTYVPAFVPRGQQLRAGGCDLDSADPDDLVLPLDGTTTADEESISALFRFADIAPILGEAGIEITPQGAMLPASDAPVAVVNSETGRVVHAPAPVTWPRLYAADDPRRVDWHPDEVDPPDKVTKKDRKASRAAAERMRVLNAVLADLGRRAEQEAAEAEARRVTMDALLEQRLVTRLELDAEHTRLEAAHTKAPKDRKRPYATKMREVREERDRLEDEERLLTVSRDAADRESRAAAQWADSLRAATADTDDLERYLADHLAWVTAAHDEEGY</sequence>
<dbReference type="AlphaFoldDB" id="A0A7X0RG95"/>
<keyword evidence="3" id="KW-1185">Reference proteome</keyword>
<proteinExistence type="predicted"/>
<feature type="compositionally biased region" description="Basic and acidic residues" evidence="1">
    <location>
        <begin position="636"/>
        <end position="647"/>
    </location>
</feature>
<reference evidence="2 3" key="1">
    <citation type="submission" date="2020-08" db="EMBL/GenBank/DDBJ databases">
        <authorList>
            <person name="Seo M.-J."/>
        </authorList>
    </citation>
    <scope>NUCLEOTIDE SEQUENCE [LARGE SCALE GENOMIC DNA]</scope>
    <source>
        <strain evidence="2 3">KIGAM211</strain>
    </source>
</reference>
<feature type="compositionally biased region" description="Basic and acidic residues" evidence="1">
    <location>
        <begin position="543"/>
        <end position="555"/>
    </location>
</feature>
<dbReference type="Proteomes" id="UP000523955">
    <property type="component" value="Unassembled WGS sequence"/>
</dbReference>
<protein>
    <submittedName>
        <fullName evidence="2">Uncharacterized protein</fullName>
    </submittedName>
</protein>
<organism evidence="2 3">
    <name type="scientific">Nocardioides luti</name>
    <dbReference type="NCBI Taxonomy" id="2761101"/>
    <lineage>
        <taxon>Bacteria</taxon>
        <taxon>Bacillati</taxon>
        <taxon>Actinomycetota</taxon>
        <taxon>Actinomycetes</taxon>
        <taxon>Propionibacteriales</taxon>
        <taxon>Nocardioidaceae</taxon>
        <taxon>Nocardioides</taxon>
    </lineage>
</organism>
<evidence type="ECO:0000313" key="3">
    <source>
        <dbReference type="Proteomes" id="UP000523955"/>
    </source>
</evidence>